<dbReference type="InterPro" id="IPR013783">
    <property type="entry name" value="Ig-like_fold"/>
</dbReference>
<accession>A0AAN8S5C8</accession>
<dbReference type="PROSITE" id="PS50835">
    <property type="entry name" value="IG_LIKE"/>
    <property type="match status" value="1"/>
</dbReference>
<organism evidence="2 3">
    <name type="scientific">Polyplax serrata</name>
    <name type="common">Common mouse louse</name>
    <dbReference type="NCBI Taxonomy" id="468196"/>
    <lineage>
        <taxon>Eukaryota</taxon>
        <taxon>Metazoa</taxon>
        <taxon>Ecdysozoa</taxon>
        <taxon>Arthropoda</taxon>
        <taxon>Hexapoda</taxon>
        <taxon>Insecta</taxon>
        <taxon>Pterygota</taxon>
        <taxon>Neoptera</taxon>
        <taxon>Paraneoptera</taxon>
        <taxon>Psocodea</taxon>
        <taxon>Troctomorpha</taxon>
        <taxon>Phthiraptera</taxon>
        <taxon>Anoplura</taxon>
        <taxon>Polyplacidae</taxon>
        <taxon>Polyplax</taxon>
    </lineage>
</organism>
<sequence length="134" mass="14784">MRNPPGIHVCFRTGSPYEQHLRGPSFHVEPPAKVEFSNTSGSWIDCTAFGNPPPAIDWISIDGSLVEDVLAVRRVLKNGTLVLLPFGAAAYRQDIHNTVYRCVASNAVGKLISRDVQVRAGRFRRSSATFRAFT</sequence>
<dbReference type="Proteomes" id="UP001372834">
    <property type="component" value="Unassembled WGS sequence"/>
</dbReference>
<evidence type="ECO:0000259" key="1">
    <source>
        <dbReference type="PROSITE" id="PS50835"/>
    </source>
</evidence>
<proteinExistence type="predicted"/>
<dbReference type="SUPFAM" id="SSF48726">
    <property type="entry name" value="Immunoglobulin"/>
    <property type="match status" value="1"/>
</dbReference>
<evidence type="ECO:0000313" key="2">
    <source>
        <dbReference type="EMBL" id="KAK6629272.1"/>
    </source>
</evidence>
<feature type="domain" description="Ig-like" evidence="1">
    <location>
        <begin position="24"/>
        <end position="113"/>
    </location>
</feature>
<name>A0AAN8S5C8_POLSC</name>
<dbReference type="Gene3D" id="2.60.40.10">
    <property type="entry name" value="Immunoglobulins"/>
    <property type="match status" value="1"/>
</dbReference>
<reference evidence="2 3" key="1">
    <citation type="submission" date="2023-10" db="EMBL/GenBank/DDBJ databases">
        <title>Genomes of two closely related lineages of the louse Polyplax serrata with different host specificities.</title>
        <authorList>
            <person name="Martinu J."/>
            <person name="Tarabai H."/>
            <person name="Stefka J."/>
            <person name="Hypsa V."/>
        </authorList>
    </citation>
    <scope>NUCLEOTIDE SEQUENCE [LARGE SCALE GENOMIC DNA]</scope>
    <source>
        <strain evidence="2">HR10_N</strain>
    </source>
</reference>
<dbReference type="InterPro" id="IPR007110">
    <property type="entry name" value="Ig-like_dom"/>
</dbReference>
<protein>
    <submittedName>
        <fullName evidence="2">Down syndrome cell adhesion molecule-like protein Dscam2</fullName>
    </submittedName>
</protein>
<dbReference type="EMBL" id="JAWJWE010000036">
    <property type="protein sequence ID" value="KAK6629272.1"/>
    <property type="molecule type" value="Genomic_DNA"/>
</dbReference>
<dbReference type="AlphaFoldDB" id="A0AAN8S5C8"/>
<comment type="caution">
    <text evidence="2">The sequence shown here is derived from an EMBL/GenBank/DDBJ whole genome shotgun (WGS) entry which is preliminary data.</text>
</comment>
<gene>
    <name evidence="2" type="primary">DSCAM2</name>
    <name evidence="2" type="ORF">RUM43_003089</name>
</gene>
<evidence type="ECO:0000313" key="3">
    <source>
        <dbReference type="Proteomes" id="UP001372834"/>
    </source>
</evidence>
<dbReference type="InterPro" id="IPR036179">
    <property type="entry name" value="Ig-like_dom_sf"/>
</dbReference>